<sequence length="300" mass="31893">MQPNPIVPPRTVARRALLALVAIMSFLACLSVAAVSIVSERAYDWRNQIAEEVTIQVKPASDGDTDALVARAVDVALQVPGIRSAVPISEADAAKLLEPWLGRDFDRSELPVPRLIAVRIAPGADIAALSRRLHEEVPNASLDDHSLWMKRLSSMANVMMMLGLAILLLVMVATALCVVFATRGAMAGSRDVIEVLHFIGAEDSYVAREYQRHFLVLGLKGAGIGGALAAGSFLATGLVARFQGSTPEEAQLRTLFGSLIVGPPGYLGALATVLVTAGIIAVTARWTVTRTLKELEHSSG</sequence>
<protein>
    <submittedName>
        <fullName evidence="2">ABC transporter permease</fullName>
    </submittedName>
</protein>
<comment type="caution">
    <text evidence="2">The sequence shown here is derived from an EMBL/GenBank/DDBJ whole genome shotgun (WGS) entry which is preliminary data.</text>
</comment>
<gene>
    <name evidence="2" type="ORF">E4O86_15775</name>
</gene>
<dbReference type="OrthoDB" id="9814843at2"/>
<feature type="transmembrane region" description="Helical" evidence="1">
    <location>
        <begin position="266"/>
        <end position="288"/>
    </location>
</feature>
<keyword evidence="1" id="KW-1133">Transmembrane helix</keyword>
<evidence type="ECO:0000313" key="2">
    <source>
        <dbReference type="EMBL" id="MYZ49172.1"/>
    </source>
</evidence>
<organism evidence="2 3">
    <name type="scientific">Propylenella binzhouense</name>
    <dbReference type="NCBI Taxonomy" id="2555902"/>
    <lineage>
        <taxon>Bacteria</taxon>
        <taxon>Pseudomonadati</taxon>
        <taxon>Pseudomonadota</taxon>
        <taxon>Alphaproteobacteria</taxon>
        <taxon>Hyphomicrobiales</taxon>
        <taxon>Propylenellaceae</taxon>
        <taxon>Propylenella</taxon>
    </lineage>
</organism>
<dbReference type="Proteomes" id="UP000773614">
    <property type="component" value="Unassembled WGS sequence"/>
</dbReference>
<dbReference type="GO" id="GO:0032153">
    <property type="term" value="C:cell division site"/>
    <property type="evidence" value="ECO:0007669"/>
    <property type="project" value="TreeGrafter"/>
</dbReference>
<dbReference type="GO" id="GO:0016020">
    <property type="term" value="C:membrane"/>
    <property type="evidence" value="ECO:0007669"/>
    <property type="project" value="InterPro"/>
</dbReference>
<keyword evidence="1" id="KW-0472">Membrane</keyword>
<dbReference type="RefSeq" id="WP_161141513.1">
    <property type="nucleotide sequence ID" value="NZ_SPKJ01000062.1"/>
</dbReference>
<name>A0A964T769_9HYPH</name>
<keyword evidence="3" id="KW-1185">Reference proteome</keyword>
<evidence type="ECO:0000256" key="1">
    <source>
        <dbReference type="SAM" id="Phobius"/>
    </source>
</evidence>
<dbReference type="InterPro" id="IPR004513">
    <property type="entry name" value="FtsX"/>
</dbReference>
<reference evidence="2" key="1">
    <citation type="submission" date="2019-03" db="EMBL/GenBank/DDBJ databases">
        <title>Afifella sp. nov., isolated from activated sludge.</title>
        <authorList>
            <person name="Li Q."/>
            <person name="Liu Y."/>
        </authorList>
    </citation>
    <scope>NUCLEOTIDE SEQUENCE</scope>
    <source>
        <strain evidence="2">L72</strain>
    </source>
</reference>
<dbReference type="GO" id="GO:0051301">
    <property type="term" value="P:cell division"/>
    <property type="evidence" value="ECO:0007669"/>
    <property type="project" value="InterPro"/>
</dbReference>
<dbReference type="EMBL" id="SPKJ01000062">
    <property type="protein sequence ID" value="MYZ49172.1"/>
    <property type="molecule type" value="Genomic_DNA"/>
</dbReference>
<proteinExistence type="predicted"/>
<feature type="transmembrane region" description="Helical" evidence="1">
    <location>
        <begin position="158"/>
        <end position="181"/>
    </location>
</feature>
<dbReference type="AlphaFoldDB" id="A0A964T769"/>
<feature type="transmembrane region" description="Helical" evidence="1">
    <location>
        <begin position="16"/>
        <end position="38"/>
    </location>
</feature>
<dbReference type="PANTHER" id="PTHR47755">
    <property type="entry name" value="CELL DIVISION PROTEIN FTSX"/>
    <property type="match status" value="1"/>
</dbReference>
<accession>A0A964T769</accession>
<keyword evidence="1" id="KW-0812">Transmembrane</keyword>
<dbReference type="PANTHER" id="PTHR47755:SF1">
    <property type="entry name" value="CELL DIVISION PROTEIN FTSX"/>
    <property type="match status" value="1"/>
</dbReference>
<evidence type="ECO:0000313" key="3">
    <source>
        <dbReference type="Proteomes" id="UP000773614"/>
    </source>
</evidence>